<dbReference type="Proteomes" id="UP000004283">
    <property type="component" value="Unassembled WGS sequence"/>
</dbReference>
<dbReference type="EMBL" id="ACKV01000013">
    <property type="protein sequence ID" value="EEJ42999.1"/>
    <property type="molecule type" value="Genomic_DNA"/>
</dbReference>
<gene>
    <name evidence="2" type="ORF">HMPREF0555_0439</name>
</gene>
<sequence>MLSTRTKKYFFSEKAFIPTLFAVRFLSYPLFFLISKKMWITL</sequence>
<evidence type="ECO:0000256" key="1">
    <source>
        <dbReference type="SAM" id="Phobius"/>
    </source>
</evidence>
<evidence type="ECO:0000313" key="3">
    <source>
        <dbReference type="Proteomes" id="UP000004283"/>
    </source>
</evidence>
<protein>
    <submittedName>
        <fullName evidence="2">Uncharacterized protein</fullName>
    </submittedName>
</protein>
<feature type="transmembrane region" description="Helical" evidence="1">
    <location>
        <begin position="15"/>
        <end position="34"/>
    </location>
</feature>
<accession>C2KIH3</accession>
<comment type="caution">
    <text evidence="2">The sequence shown here is derived from an EMBL/GenBank/DDBJ whole genome shotgun (WGS) entry which is preliminary data.</text>
</comment>
<proteinExistence type="predicted"/>
<name>C2KIH3_LEUMC</name>
<keyword evidence="1" id="KW-0472">Membrane</keyword>
<dbReference type="AlphaFoldDB" id="C2KIH3"/>
<keyword evidence="1" id="KW-1133">Transmembrane helix</keyword>
<organism evidence="2 3">
    <name type="scientific">Leuconostoc mesenteroides subsp. cremoris ATCC 19254</name>
    <dbReference type="NCBI Taxonomy" id="586220"/>
    <lineage>
        <taxon>Bacteria</taxon>
        <taxon>Bacillati</taxon>
        <taxon>Bacillota</taxon>
        <taxon>Bacilli</taxon>
        <taxon>Lactobacillales</taxon>
        <taxon>Lactobacillaceae</taxon>
        <taxon>Leuconostoc</taxon>
    </lineage>
</organism>
<dbReference type="HOGENOM" id="CLU_3253571_0_0_9"/>
<reference evidence="2 3" key="1">
    <citation type="submission" date="2009-04" db="EMBL/GenBank/DDBJ databases">
        <authorList>
            <person name="Qin X."/>
            <person name="Bachman B."/>
            <person name="Battles P."/>
            <person name="Bell A."/>
            <person name="Bess C."/>
            <person name="Bickham C."/>
            <person name="Chaboub L."/>
            <person name="Chen D."/>
            <person name="Coyle M."/>
            <person name="Deiros D.R."/>
            <person name="Dinh H."/>
            <person name="Forbes L."/>
            <person name="Fowler G."/>
            <person name="Francisco L."/>
            <person name="Fu Q."/>
            <person name="Gubbala S."/>
            <person name="Hale W."/>
            <person name="Han Y."/>
            <person name="Hemphill L."/>
            <person name="Highlander S.K."/>
            <person name="Hirani K."/>
            <person name="Hogues M."/>
            <person name="Jackson L."/>
            <person name="Jakkamsetti A."/>
            <person name="Javaid M."/>
            <person name="Jiang H."/>
            <person name="Korchina V."/>
            <person name="Kovar C."/>
            <person name="Lara F."/>
            <person name="Lee S."/>
            <person name="Mata R."/>
            <person name="Mathew T."/>
            <person name="Moen C."/>
            <person name="Morales K."/>
            <person name="Munidasa M."/>
            <person name="Nazareth L."/>
            <person name="Ngo R."/>
            <person name="Nguyen L."/>
            <person name="Okwuonu G."/>
            <person name="Ongeri F."/>
            <person name="Patil S."/>
            <person name="Petrosino J."/>
            <person name="Pham C."/>
            <person name="Pham P."/>
            <person name="Pu L.-L."/>
            <person name="Puazo M."/>
            <person name="Raj R."/>
            <person name="Reid J."/>
            <person name="Rouhana J."/>
            <person name="Saada N."/>
            <person name="Shang Y."/>
            <person name="Simmons D."/>
            <person name="Thornton R."/>
            <person name="Warren J."/>
            <person name="Weissenberger G."/>
            <person name="Zhang J."/>
            <person name="Zhang L."/>
            <person name="Zhou C."/>
            <person name="Zhu D."/>
            <person name="Muzny D."/>
            <person name="Worley K."/>
            <person name="Gibbs R."/>
        </authorList>
    </citation>
    <scope>NUCLEOTIDE SEQUENCE [LARGE SCALE GENOMIC DNA]</scope>
    <source>
        <strain evidence="2 3">ATCC 19254</strain>
    </source>
</reference>
<keyword evidence="1" id="KW-0812">Transmembrane</keyword>
<evidence type="ECO:0000313" key="2">
    <source>
        <dbReference type="EMBL" id="EEJ42999.1"/>
    </source>
</evidence>